<dbReference type="EMBL" id="CP044065">
    <property type="protein sequence ID" value="QET02546.1"/>
    <property type="molecule type" value="Genomic_DNA"/>
</dbReference>
<sequence length="625" mass="67769">MQRWQPEKEEAPMNTHDLFSQNPTEWPRSKDAVTAKIATVFADLALATGVHPVAAATGLTKAVGFECNSPLMIWGIDCSNALIFKVCDKAGEACNVLVACMADGGHEELMIPGAKIEGGYIRFGVQLGDSPIYIATDWASAAAIHEVTDAPVACAIYAENILEIAADLQGKYPDMELIVCTGTSDDPSHRIAAETAAHLDIKLAVAEDANSFIECYRSLGSDGILRSIAAATVPDSSVLDMHADDPLDPPAPSRWPGQISGSVMAQHAVMLVMRHLIVDAHVAIAIILWALATYFVDVIRVAPLLAFFSPVKRCGKTTALGILKSLAFRAYAASNVTPATLYRMPAHNKPTTLIDEADTFIHSRELIGIINSGHTRQAASITRVEKGRTVSFGTFFMKAIFGIGRLPETLEDRSILIELQRKRPDDIVEKHIPSANDAFAPIRACFARLAHEHANDVRNAIGDSINLGNDRFSDNWEPLLAVASLLGDDWLVHALQAATTLSTRNDHQPQAGLEELLADIKLAFESKAASKLSTGQLIQSLTFDPEKPWATFTRGGPITAHDVSRSLRPLHIKSVNLRTERSPEDVGPAPSLKGYYRRDFEDAFARYLPGDRSKPGKGNHIPDSA</sequence>
<feature type="region of interest" description="Disordered" evidence="1">
    <location>
        <begin position="1"/>
        <end position="26"/>
    </location>
</feature>
<dbReference type="Proteomes" id="UP000322822">
    <property type="component" value="Chromosome 1"/>
</dbReference>
<dbReference type="OrthoDB" id="5959484at2"/>
<feature type="domain" description="DUF3631" evidence="3">
    <location>
        <begin position="419"/>
        <end position="607"/>
    </location>
</feature>
<proteinExistence type="predicted"/>
<organism evidence="4 5">
    <name type="scientific">Cupriavidus pauculus</name>
    <dbReference type="NCBI Taxonomy" id="82633"/>
    <lineage>
        <taxon>Bacteria</taxon>
        <taxon>Pseudomonadati</taxon>
        <taxon>Pseudomonadota</taxon>
        <taxon>Betaproteobacteria</taxon>
        <taxon>Burkholderiales</taxon>
        <taxon>Burkholderiaceae</taxon>
        <taxon>Cupriavidus</taxon>
    </lineage>
</organism>
<evidence type="ECO:0000259" key="3">
    <source>
        <dbReference type="Pfam" id="PF12307"/>
    </source>
</evidence>
<dbReference type="Pfam" id="PF12307">
    <property type="entry name" value="DUF3631"/>
    <property type="match status" value="1"/>
</dbReference>
<keyword evidence="2" id="KW-1133">Transmembrane helix</keyword>
<protein>
    <submittedName>
        <fullName evidence="4">DUF3631 domain-containing protein</fullName>
    </submittedName>
</protein>
<gene>
    <name evidence="4" type="ORF">FOB72_11200</name>
</gene>
<dbReference type="AlphaFoldDB" id="A0A5P2H3U8"/>
<accession>A0A5P2H3U8</accession>
<feature type="transmembrane region" description="Helical" evidence="2">
    <location>
        <begin position="276"/>
        <end position="296"/>
    </location>
</feature>
<keyword evidence="2" id="KW-0472">Membrane</keyword>
<feature type="compositionally biased region" description="Basic and acidic residues" evidence="1">
    <location>
        <begin position="1"/>
        <end position="11"/>
    </location>
</feature>
<evidence type="ECO:0000256" key="2">
    <source>
        <dbReference type="SAM" id="Phobius"/>
    </source>
</evidence>
<dbReference type="InterPro" id="IPR022081">
    <property type="entry name" value="DUF3631"/>
</dbReference>
<evidence type="ECO:0000313" key="4">
    <source>
        <dbReference type="EMBL" id="QET02546.1"/>
    </source>
</evidence>
<reference evidence="4 5" key="1">
    <citation type="submission" date="2019-09" db="EMBL/GenBank/DDBJ databases">
        <title>FDA dAtabase for Regulatory Grade micrObial Sequences (FDA-ARGOS): Supporting development and validation of Infectious Disease Dx tests.</title>
        <authorList>
            <person name="Sciortino C."/>
            <person name="Tallon L."/>
            <person name="Sadzewicz L."/>
            <person name="Vavikolanu K."/>
            <person name="Mehta A."/>
            <person name="Aluvathingal J."/>
            <person name="Nadendla S."/>
            <person name="Nandy P."/>
            <person name="Geyer C."/>
            <person name="Yan Y."/>
            <person name="Sichtig H."/>
        </authorList>
    </citation>
    <scope>NUCLEOTIDE SEQUENCE [LARGE SCALE GENOMIC DNA]</scope>
    <source>
        <strain evidence="4 5">FDAARGOS_664</strain>
    </source>
</reference>
<evidence type="ECO:0000313" key="5">
    <source>
        <dbReference type="Proteomes" id="UP000322822"/>
    </source>
</evidence>
<name>A0A5P2H3U8_9BURK</name>
<keyword evidence="2" id="KW-0812">Transmembrane</keyword>
<evidence type="ECO:0000256" key="1">
    <source>
        <dbReference type="SAM" id="MobiDB-lite"/>
    </source>
</evidence>